<gene>
    <name evidence="3" type="ORF">VaNZ11_014148</name>
</gene>
<dbReference type="Proteomes" id="UP001165090">
    <property type="component" value="Unassembled WGS sequence"/>
</dbReference>
<evidence type="ECO:0000313" key="3">
    <source>
        <dbReference type="EMBL" id="GLI69512.1"/>
    </source>
</evidence>
<feature type="compositionally biased region" description="Low complexity" evidence="2">
    <location>
        <begin position="401"/>
        <end position="416"/>
    </location>
</feature>
<keyword evidence="4" id="KW-1185">Reference proteome</keyword>
<keyword evidence="1" id="KW-0175">Coiled coil</keyword>
<feature type="region of interest" description="Disordered" evidence="2">
    <location>
        <begin position="388"/>
        <end position="426"/>
    </location>
</feature>
<organism evidence="3 4">
    <name type="scientific">Volvox africanus</name>
    <dbReference type="NCBI Taxonomy" id="51714"/>
    <lineage>
        <taxon>Eukaryota</taxon>
        <taxon>Viridiplantae</taxon>
        <taxon>Chlorophyta</taxon>
        <taxon>core chlorophytes</taxon>
        <taxon>Chlorophyceae</taxon>
        <taxon>CS clade</taxon>
        <taxon>Chlamydomonadales</taxon>
        <taxon>Volvocaceae</taxon>
        <taxon>Volvox</taxon>
    </lineage>
</organism>
<comment type="caution">
    <text evidence="3">The sequence shown here is derived from an EMBL/GenBank/DDBJ whole genome shotgun (WGS) entry which is preliminary data.</text>
</comment>
<evidence type="ECO:0000256" key="2">
    <source>
        <dbReference type="SAM" id="MobiDB-lite"/>
    </source>
</evidence>
<name>A0ABQ5SHS5_9CHLO</name>
<evidence type="ECO:0000313" key="4">
    <source>
        <dbReference type="Proteomes" id="UP001165090"/>
    </source>
</evidence>
<reference evidence="3 4" key="1">
    <citation type="journal article" date="2023" name="IScience">
        <title>Expanded male sex-determining region conserved during the evolution of homothallism in the green alga Volvox.</title>
        <authorList>
            <person name="Yamamoto K."/>
            <person name="Matsuzaki R."/>
            <person name="Mahakham W."/>
            <person name="Heman W."/>
            <person name="Sekimoto H."/>
            <person name="Kawachi M."/>
            <person name="Minakuchi Y."/>
            <person name="Toyoda A."/>
            <person name="Nozaki H."/>
        </authorList>
    </citation>
    <scope>NUCLEOTIDE SEQUENCE [LARGE SCALE GENOMIC DNA]</scope>
    <source>
        <strain evidence="3 4">NIES-4468</strain>
    </source>
</reference>
<feature type="coiled-coil region" evidence="1">
    <location>
        <begin position="89"/>
        <end position="116"/>
    </location>
</feature>
<evidence type="ECO:0000256" key="1">
    <source>
        <dbReference type="SAM" id="Coils"/>
    </source>
</evidence>
<sequence length="426" mass="46241">NYKRRRYKLSSSCTNFGLALNCVNKAEQLLRPETHSNIDVLLDGTGTLFRNCSEREGGRVADGPTSSGSGHTHALKLPTDCQNAQKRFRARQKERMTCLEREVAEKKATFEQLAQENLLLRARATILEKVVSCRDEQLSIVQAFEECCRTSPDAQSCFGTGSSNVVVNGTDAAHESFRKMKKEQVIPQYKAFLSEVSKYLLHCQYPCSDPTNPIVQQVTACVQRIGYILKHVVLLNPALMRQLLLLNMETMQPVAAAESHWDSVVASLQLGAEQRADIVAVLELYNGLLGKVYDERKLICGGLGQGAGTLEPSATSFVARNDLATEMELTEQLHANLAKEHSAHTLLNCFFLGKVLLPAQFAKVAVYSYPFFPDCLAVALAVARQDNQTRGGGGSGGVPGAGRVPRQGGSGSAASGSGSGSLDSHH</sequence>
<feature type="compositionally biased region" description="Gly residues" evidence="2">
    <location>
        <begin position="390"/>
        <end position="400"/>
    </location>
</feature>
<dbReference type="EMBL" id="BSDZ01000086">
    <property type="protein sequence ID" value="GLI69512.1"/>
    <property type="molecule type" value="Genomic_DNA"/>
</dbReference>
<evidence type="ECO:0008006" key="5">
    <source>
        <dbReference type="Google" id="ProtNLM"/>
    </source>
</evidence>
<dbReference type="SUPFAM" id="SSF57959">
    <property type="entry name" value="Leucine zipper domain"/>
    <property type="match status" value="1"/>
</dbReference>
<feature type="region of interest" description="Disordered" evidence="2">
    <location>
        <begin position="55"/>
        <end position="75"/>
    </location>
</feature>
<protein>
    <recommendedName>
        <fullName evidence="5">BZIP domain-containing protein</fullName>
    </recommendedName>
</protein>
<accession>A0ABQ5SHS5</accession>
<feature type="non-terminal residue" evidence="3">
    <location>
        <position position="1"/>
    </location>
</feature>
<proteinExistence type="predicted"/>
<dbReference type="InterPro" id="IPR046347">
    <property type="entry name" value="bZIP_sf"/>
</dbReference>
<dbReference type="CDD" id="cd14688">
    <property type="entry name" value="bZIP_YAP"/>
    <property type="match status" value="1"/>
</dbReference>